<protein>
    <submittedName>
        <fullName evidence="3">PEP-CTERM protein-sorting domain-containing protein</fullName>
    </submittedName>
</protein>
<name>A0A1M6M3W4_9BACT</name>
<proteinExistence type="predicted"/>
<dbReference type="STRING" id="1123071.SAMN02745181_2593"/>
<dbReference type="Proteomes" id="UP000184510">
    <property type="component" value="Unassembled WGS sequence"/>
</dbReference>
<evidence type="ECO:0000313" key="4">
    <source>
        <dbReference type="Proteomes" id="UP000184510"/>
    </source>
</evidence>
<dbReference type="InParanoid" id="A0A1M6M3W4"/>
<dbReference type="InterPro" id="IPR013424">
    <property type="entry name" value="Ice-binding_C"/>
</dbReference>
<organism evidence="3 4">
    <name type="scientific">Rubritalea squalenifaciens DSM 18772</name>
    <dbReference type="NCBI Taxonomy" id="1123071"/>
    <lineage>
        <taxon>Bacteria</taxon>
        <taxon>Pseudomonadati</taxon>
        <taxon>Verrucomicrobiota</taxon>
        <taxon>Verrucomicrobiia</taxon>
        <taxon>Verrucomicrobiales</taxon>
        <taxon>Rubritaleaceae</taxon>
        <taxon>Rubritalea</taxon>
    </lineage>
</organism>
<evidence type="ECO:0000256" key="1">
    <source>
        <dbReference type="SAM" id="SignalP"/>
    </source>
</evidence>
<reference evidence="3 4" key="1">
    <citation type="submission" date="2016-11" db="EMBL/GenBank/DDBJ databases">
        <authorList>
            <person name="Jaros S."/>
            <person name="Januszkiewicz K."/>
            <person name="Wedrychowicz H."/>
        </authorList>
    </citation>
    <scope>NUCLEOTIDE SEQUENCE [LARGE SCALE GENOMIC DNA]</scope>
    <source>
        <strain evidence="3 4">DSM 18772</strain>
    </source>
</reference>
<keyword evidence="4" id="KW-1185">Reference proteome</keyword>
<dbReference type="EMBL" id="FQYR01000004">
    <property type="protein sequence ID" value="SHJ78107.1"/>
    <property type="molecule type" value="Genomic_DNA"/>
</dbReference>
<keyword evidence="1" id="KW-0732">Signal</keyword>
<dbReference type="NCBIfam" id="TIGR02595">
    <property type="entry name" value="PEP_CTERM"/>
    <property type="match status" value="1"/>
</dbReference>
<evidence type="ECO:0000259" key="2">
    <source>
        <dbReference type="Pfam" id="PF07589"/>
    </source>
</evidence>
<gene>
    <name evidence="3" type="ORF">SAMN02745181_2593</name>
</gene>
<dbReference type="RefSeq" id="WP_143184164.1">
    <property type="nucleotide sequence ID" value="NZ_FQYR01000004.1"/>
</dbReference>
<sequence length="241" mass="25115">MKNTLLTSITLLTATLSSQAATLVHFVDGTDADDLALTTNNAPVSADYSVSNLTANGFQTGSVITRTEFGAGNDIPGATGEWLFQRGAYTGGSANSDSDYYGFTVTNNSGTGLNLDAFSFDAISVTNDANQFIIAEFQLYYQIDGGGFSTIGSTFAAESPTGVTANVSEFSPKITPSIDLSGIGAVADGSTIEFRLSVHDNSGSQAKASFIQNIELTAVPEPSSTALIGLSGLSFLLRRRR</sequence>
<feature type="domain" description="Ice-binding protein C-terminal" evidence="2">
    <location>
        <begin position="218"/>
        <end position="240"/>
    </location>
</feature>
<feature type="chain" id="PRO_5009919401" evidence="1">
    <location>
        <begin position="21"/>
        <end position="241"/>
    </location>
</feature>
<accession>A0A1M6M3W4</accession>
<dbReference type="AlphaFoldDB" id="A0A1M6M3W4"/>
<evidence type="ECO:0000313" key="3">
    <source>
        <dbReference type="EMBL" id="SHJ78107.1"/>
    </source>
</evidence>
<feature type="signal peptide" evidence="1">
    <location>
        <begin position="1"/>
        <end position="20"/>
    </location>
</feature>
<dbReference type="Pfam" id="PF07589">
    <property type="entry name" value="PEP-CTERM"/>
    <property type="match status" value="1"/>
</dbReference>